<dbReference type="EMBL" id="LAZR01002325">
    <property type="protein sequence ID" value="KKN31489.1"/>
    <property type="molecule type" value="Genomic_DNA"/>
</dbReference>
<sequence length="58" mass="6399">MTASFCDLVWVQPISDVFGITCAQVRVAARNQYHFEPQHVITKLVVTNVLLPGLEAAT</sequence>
<comment type="caution">
    <text evidence="1">The sequence shown here is derived from an EMBL/GenBank/DDBJ whole genome shotgun (WGS) entry which is preliminary data.</text>
</comment>
<name>A0A0F9PMS1_9ZZZZ</name>
<gene>
    <name evidence="1" type="ORF">LCGC14_0823620</name>
</gene>
<reference evidence="1" key="1">
    <citation type="journal article" date="2015" name="Nature">
        <title>Complex archaea that bridge the gap between prokaryotes and eukaryotes.</title>
        <authorList>
            <person name="Spang A."/>
            <person name="Saw J.H."/>
            <person name="Jorgensen S.L."/>
            <person name="Zaremba-Niedzwiedzka K."/>
            <person name="Martijn J."/>
            <person name="Lind A.E."/>
            <person name="van Eijk R."/>
            <person name="Schleper C."/>
            <person name="Guy L."/>
            <person name="Ettema T.J."/>
        </authorList>
    </citation>
    <scope>NUCLEOTIDE SEQUENCE</scope>
</reference>
<organism evidence="1">
    <name type="scientific">marine sediment metagenome</name>
    <dbReference type="NCBI Taxonomy" id="412755"/>
    <lineage>
        <taxon>unclassified sequences</taxon>
        <taxon>metagenomes</taxon>
        <taxon>ecological metagenomes</taxon>
    </lineage>
</organism>
<evidence type="ECO:0000313" key="1">
    <source>
        <dbReference type="EMBL" id="KKN31489.1"/>
    </source>
</evidence>
<dbReference type="AlphaFoldDB" id="A0A0F9PMS1"/>
<accession>A0A0F9PMS1</accession>
<protein>
    <submittedName>
        <fullName evidence="1">Uncharacterized protein</fullName>
    </submittedName>
</protein>
<proteinExistence type="predicted"/>